<evidence type="ECO:0000256" key="2">
    <source>
        <dbReference type="ARBA" id="ARBA00010488"/>
    </source>
</evidence>
<keyword evidence="3" id="KW-1003">Cell membrane</keyword>
<dbReference type="SUPFAM" id="SSF53756">
    <property type="entry name" value="UDP-Glycosyltransferase/glycogen phosphorylase"/>
    <property type="match status" value="1"/>
</dbReference>
<evidence type="ECO:0000256" key="1">
    <source>
        <dbReference type="ARBA" id="ARBA00004202"/>
    </source>
</evidence>
<dbReference type="InterPro" id="IPR043148">
    <property type="entry name" value="TagF_C"/>
</dbReference>
<dbReference type="Gene3D" id="3.90.550.10">
    <property type="entry name" value="Spore Coat Polysaccharide Biosynthesis Protein SpsA, Chain A"/>
    <property type="match status" value="1"/>
</dbReference>
<dbReference type="InterPro" id="IPR007554">
    <property type="entry name" value="Glycerophosphate_synth"/>
</dbReference>
<dbReference type="GO" id="GO:0005886">
    <property type="term" value="C:plasma membrane"/>
    <property type="evidence" value="ECO:0007669"/>
    <property type="project" value="UniProtKB-SubCell"/>
</dbReference>
<reference evidence="8" key="1">
    <citation type="submission" date="2016-09" db="EMBL/GenBank/DDBJ databases">
        <title>Complete Genome Sequence of Brevibacterium linens SMQ-1335.</title>
        <authorList>
            <person name="de Melo A.G."/>
            <person name="Labrie S.J."/>
            <person name="Dumaresq J."/>
            <person name="Roberts R.J."/>
            <person name="Tremblay D.M."/>
            <person name="Moineau S."/>
        </authorList>
    </citation>
    <scope>NUCLEOTIDE SEQUENCE [LARGE SCALE GENOMIC DNA]</scope>
    <source>
        <strain evidence="8">SMQ-1335</strain>
    </source>
</reference>
<evidence type="ECO:0000256" key="5">
    <source>
        <dbReference type="ARBA" id="ARBA00022944"/>
    </source>
</evidence>
<dbReference type="EC" id="2.7.8.12" evidence="7"/>
<comment type="subcellular location">
    <subcellularLocation>
        <location evidence="1">Cell membrane</location>
        <topology evidence="1">Peripheral membrane protein</topology>
    </subcellularLocation>
</comment>
<dbReference type="Pfam" id="PF00535">
    <property type="entry name" value="Glycos_transf_2"/>
    <property type="match status" value="1"/>
</dbReference>
<dbReference type="KEGG" id="blin:BLSMQ_3088"/>
<dbReference type="SUPFAM" id="SSF53448">
    <property type="entry name" value="Nucleotide-diphospho-sugar transferases"/>
    <property type="match status" value="1"/>
</dbReference>
<dbReference type="PANTHER" id="PTHR37316:SF3">
    <property type="entry name" value="TEICHOIC ACID GLYCEROL-PHOSPHATE TRANSFERASE"/>
    <property type="match status" value="1"/>
</dbReference>
<evidence type="ECO:0000256" key="3">
    <source>
        <dbReference type="ARBA" id="ARBA00022475"/>
    </source>
</evidence>
<dbReference type="GO" id="GO:0019350">
    <property type="term" value="P:teichoic acid biosynthetic process"/>
    <property type="evidence" value="ECO:0007669"/>
    <property type="project" value="UniProtKB-KW"/>
</dbReference>
<dbReference type="GO" id="GO:0047355">
    <property type="term" value="F:CDP-glycerol glycerophosphotransferase activity"/>
    <property type="evidence" value="ECO:0007669"/>
    <property type="project" value="UniProtKB-EC"/>
</dbReference>
<keyword evidence="6" id="KW-0472">Membrane</keyword>
<accession>A0A1D7W741</accession>
<dbReference type="InterPro" id="IPR043149">
    <property type="entry name" value="TagF_N"/>
</dbReference>
<dbReference type="AlphaFoldDB" id="A0A1D7W741"/>
<comment type="similarity">
    <text evidence="2">Belongs to the CDP-glycerol glycerophosphotransferase family.</text>
</comment>
<dbReference type="Gene3D" id="3.40.50.12580">
    <property type="match status" value="1"/>
</dbReference>
<dbReference type="InterPro" id="IPR029044">
    <property type="entry name" value="Nucleotide-diphossugar_trans"/>
</dbReference>
<sequence length="1198" mass="134601">MSNFAATVRARIGRLKAKGAGSLRRRVYDNLPVDVRAVVRRAVEKDELFPSQRHTVTVIVPVYNVEEYLGECLRSIVNQTYTNLEVIIVDDGSTDSSGAICAHYARSDRRVRIITQENAGLGAARNTGLRAASGEFVVFADSDDIVPPHAYRTMLDSLLNSGSDFVVGSYYRFTELRQYTPKWVKDAHSEPILGARSRDFLNGLANVFAWNKMFRAEFISRIGLQFPEGIRYEDQYPITRAYLLADSFDVIPEKIYKWRIRFDGSSITQNKGSLEDIIDRAEVIRSVHAYVAEHADKEFQEYWLAKVLGMDLIPYISESLHADEEYRENLRGLIGSLNDGLPDSVLEKIKVKARCTLFAFEHGTVEELGHVMLANREIGNHLPTEVVGESVRFAPDYLTELSIEFPESLLVLSRDELVVEHAINRLRWTEDSLVIDGWAFVRNIDLRSVGAPHVTMYLESALSGRRAVMNLESGHDFVSRSVRSKWPDYDPAAFSASIDRAALIAIAAARDSLSLRLTIEHMGISEDIDVTKTIRNGSAGRLEAFVSDDGKVFRPILNRVEGVSIEIDAADVAIQSIARAQSGFTLEAASKLPAIAVLTSLKVGRKSRWNRAPVSINGQIRHLSTPRTSAGFNEMLPKKRPLSMISGRSSHPVYLTESALPGSIEVSSSNSQALVRSRRATAEIVRRGPYGHVESLELNGLRLTISGTVLSEERPTVTLRSKTHMIDADVVEFDGPTFRAEFKLRYDLFGEERRLPYGGYLINFGSKDSSVALLPGRELGSTLPGEIRGDNYRLRLTKTKNGALWLTFSFASTDEETGALNQARLQRWHRKHDFEVIPNTVFFQSYLGEQATDSALAIHHELRRRYPNLALYWGVTDPSVPLPEGGIPVVLYTREWYEILSRAEYLVNNIYFFSWFIKRPYQTYIQTWHGTPLKKIGRSYWEDRNREPVWIERMDRQARGWDFLVTPNAFCTEKFAEEFRYPGKVLEAGYPRNDVLALPDSGTVSAVRSKLGIGAGKKVVLYAPTWRDSQSAKAWMANMVTFIDLQDLSADLGEEYVILVRGHGHNARAGSSVESKGSVIDVTYYPEINDLYLAADLAITDYSSVMFDFAVTRKPMVFFAPDLAEYSEGVRGFYFDYESTVPGPVIENAADVAPAVRRMLSDEFHVDDAYKKFVSRFCSNDDGHAAERVVGAVWGSSR</sequence>
<evidence type="ECO:0000313" key="8">
    <source>
        <dbReference type="Proteomes" id="UP000094793"/>
    </source>
</evidence>
<keyword evidence="5" id="KW-0777">Teichoic acid biosynthesis</keyword>
<dbReference type="Pfam" id="PF04464">
    <property type="entry name" value="Glyphos_transf"/>
    <property type="match status" value="1"/>
</dbReference>
<evidence type="ECO:0000256" key="4">
    <source>
        <dbReference type="ARBA" id="ARBA00022679"/>
    </source>
</evidence>
<evidence type="ECO:0000256" key="6">
    <source>
        <dbReference type="ARBA" id="ARBA00023136"/>
    </source>
</evidence>
<protein>
    <submittedName>
        <fullName evidence="7">CDP-glycerol:poly(Glycerophosphate) glycerophosphotransferase</fullName>
        <ecNumber evidence="7">2.7.8.12</ecNumber>
    </submittedName>
</protein>
<keyword evidence="4 7" id="KW-0808">Transferase</keyword>
<dbReference type="OrthoDB" id="8549922at2"/>
<name>A0A1D7W741_BREAU</name>
<organism evidence="7 8">
    <name type="scientific">Brevibacterium aurantiacum</name>
    <dbReference type="NCBI Taxonomy" id="273384"/>
    <lineage>
        <taxon>Bacteria</taxon>
        <taxon>Bacillati</taxon>
        <taxon>Actinomycetota</taxon>
        <taxon>Actinomycetes</taxon>
        <taxon>Micrococcales</taxon>
        <taxon>Brevibacteriaceae</taxon>
        <taxon>Brevibacterium</taxon>
    </lineage>
</organism>
<dbReference type="Gene3D" id="3.40.50.11820">
    <property type="match status" value="1"/>
</dbReference>
<dbReference type="PATRIC" id="fig|1703.10.peg.3193"/>
<dbReference type="EMBL" id="CP017150">
    <property type="protein sequence ID" value="AOP54790.1"/>
    <property type="molecule type" value="Genomic_DNA"/>
</dbReference>
<dbReference type="CDD" id="cd00761">
    <property type="entry name" value="Glyco_tranf_GTA_type"/>
    <property type="match status" value="1"/>
</dbReference>
<dbReference type="PANTHER" id="PTHR37316">
    <property type="entry name" value="TEICHOIC ACID GLYCEROL-PHOSPHATE PRIMASE"/>
    <property type="match status" value="1"/>
</dbReference>
<dbReference type="InterPro" id="IPR051612">
    <property type="entry name" value="Teichoic_Acid_Biosynth"/>
</dbReference>
<evidence type="ECO:0000313" key="7">
    <source>
        <dbReference type="EMBL" id="AOP54790.1"/>
    </source>
</evidence>
<dbReference type="InterPro" id="IPR001173">
    <property type="entry name" value="Glyco_trans_2-like"/>
</dbReference>
<gene>
    <name evidence="7" type="ORF">BLSMQ_3088</name>
</gene>
<proteinExistence type="inferred from homology"/>
<dbReference type="Proteomes" id="UP000094793">
    <property type="component" value="Chromosome"/>
</dbReference>